<comment type="caution">
    <text evidence="13">The sequence shown here is derived from an EMBL/GenBank/DDBJ whole genome shotgun (WGS) entry which is preliminary data.</text>
</comment>
<comment type="similarity">
    <text evidence="2 11">Belongs to the glycosyl hydrolase 1 family.</text>
</comment>
<evidence type="ECO:0000256" key="1">
    <source>
        <dbReference type="ARBA" id="ARBA00000448"/>
    </source>
</evidence>
<keyword evidence="5" id="KW-0136">Cellulose degradation</keyword>
<evidence type="ECO:0000256" key="4">
    <source>
        <dbReference type="ARBA" id="ARBA00022801"/>
    </source>
</evidence>
<dbReference type="Proteomes" id="UP000179769">
    <property type="component" value="Unassembled WGS sequence"/>
</dbReference>
<dbReference type="RefSeq" id="WP_071062076.1">
    <property type="nucleotide sequence ID" value="NZ_MAXA01000125.1"/>
</dbReference>
<evidence type="ECO:0000256" key="12">
    <source>
        <dbReference type="SAM" id="MobiDB-lite"/>
    </source>
</evidence>
<feature type="binding site" evidence="10">
    <location>
        <position position="196"/>
    </location>
    <ligand>
        <name>substrate</name>
    </ligand>
</feature>
<feature type="region of interest" description="Disordered" evidence="12">
    <location>
        <begin position="1"/>
        <end position="25"/>
    </location>
</feature>
<dbReference type="InterPro" id="IPR001360">
    <property type="entry name" value="Glyco_hydro_1"/>
</dbReference>
<dbReference type="Gene3D" id="3.20.20.80">
    <property type="entry name" value="Glycosidases"/>
    <property type="match status" value="1"/>
</dbReference>
<evidence type="ECO:0000256" key="7">
    <source>
        <dbReference type="ARBA" id="ARBA00023295"/>
    </source>
</evidence>
<evidence type="ECO:0000256" key="6">
    <source>
        <dbReference type="ARBA" id="ARBA00023277"/>
    </source>
</evidence>
<dbReference type="SUPFAM" id="SSF51445">
    <property type="entry name" value="(Trans)glycosidases"/>
    <property type="match status" value="1"/>
</dbReference>
<feature type="binding site" evidence="10">
    <location>
        <begin position="455"/>
        <end position="456"/>
    </location>
    <ligand>
        <name>substrate</name>
    </ligand>
</feature>
<feature type="active site" description="Proton donor" evidence="9">
    <location>
        <position position="197"/>
    </location>
</feature>
<feature type="compositionally biased region" description="Polar residues" evidence="12">
    <location>
        <begin position="1"/>
        <end position="14"/>
    </location>
</feature>
<keyword evidence="4 11" id="KW-0378">Hydrolase</keyword>
<dbReference type="OrthoDB" id="9765195at2"/>
<sequence length="499" mass="53284">MTTSPVPATDTTAATGVPAPEASPGADELAARIATGLPTGFVWGAATSAYQIEGGAREGGRGPSIWDVFARTPGMTSNGENGDVAADHLHRYREDVALMAGLGLGAYRFSVAWPRIVPAGSGAVNPDGLAFYDRLVDELLAAGIDPWLTLYHWDLPQPLQDAGGWPNRDTALRFADYTEHVVSALGDRVRHWSTLNEPWCSAFEGHLTGRHAPGVRDAGAAVRAVHHLLLAHGLGTAVLRAHGAADVGITLNLIPAEPSPDTAGAGDTRGGDTGAGDAVRLVDGQQIRLWLDPVLHGTYPSDVIADFARAGAELPAQDGDLAVIAQPVDWIGVNYYAPHIVAPGPDPSPKPTPFAGAGNVTRVPTNEDVTALGWPVRPRSFLALLRRLGADYPGVPFYIHENGAAYDDEVSPDGTVHDPLRVRYLAGHLDAVRQASEDGVDVRGYFVWSLLDNFEWAEGYRMRFGIVHVDFESLVRTPKSSGLWYSRLIREHRAASGTR</sequence>
<keyword evidence="8" id="KW-0624">Polysaccharide degradation</keyword>
<feature type="binding site" evidence="10">
    <location>
        <position position="51"/>
    </location>
    <ligand>
        <name>substrate</name>
    </ligand>
</feature>
<dbReference type="GO" id="GO:0008422">
    <property type="term" value="F:beta-glucosidase activity"/>
    <property type="evidence" value="ECO:0007669"/>
    <property type="project" value="UniProtKB-EC"/>
</dbReference>
<name>A0A1S1QQY8_9ACTN</name>
<dbReference type="NCBIfam" id="TIGR03356">
    <property type="entry name" value="BGL"/>
    <property type="match status" value="1"/>
</dbReference>
<keyword evidence="6" id="KW-0119">Carbohydrate metabolism</keyword>
<dbReference type="Pfam" id="PF00232">
    <property type="entry name" value="Glyco_hydro_1"/>
    <property type="match status" value="1"/>
</dbReference>
<dbReference type="InterPro" id="IPR033132">
    <property type="entry name" value="GH_1_N_CS"/>
</dbReference>
<dbReference type="GO" id="GO:0005829">
    <property type="term" value="C:cytosol"/>
    <property type="evidence" value="ECO:0007669"/>
    <property type="project" value="TreeGrafter"/>
</dbReference>
<reference evidence="14" key="1">
    <citation type="submission" date="2016-07" db="EMBL/GenBank/DDBJ databases">
        <title>Frankia sp. NRRL B-16219 Genome sequencing.</title>
        <authorList>
            <person name="Ghodhbane-Gtari F."/>
            <person name="Swanson E."/>
            <person name="Gueddou A."/>
            <person name="Louati M."/>
            <person name="Nouioui I."/>
            <person name="Hezbri K."/>
            <person name="Abebe-Akele F."/>
            <person name="Simpson S."/>
            <person name="Morris K."/>
            <person name="Thomas K."/>
            <person name="Gtari M."/>
            <person name="Tisa L.S."/>
        </authorList>
    </citation>
    <scope>NUCLEOTIDE SEQUENCE [LARGE SCALE GENOMIC DNA]</scope>
    <source>
        <strain evidence="14">NRRL B-16219</strain>
    </source>
</reference>
<dbReference type="PANTHER" id="PTHR10353:SF36">
    <property type="entry name" value="LP05116P"/>
    <property type="match status" value="1"/>
</dbReference>
<keyword evidence="7 11" id="KW-0326">Glycosidase</keyword>
<keyword evidence="14" id="KW-1185">Reference proteome</keyword>
<evidence type="ECO:0000256" key="2">
    <source>
        <dbReference type="ARBA" id="ARBA00010838"/>
    </source>
</evidence>
<gene>
    <name evidence="13" type="ORF">BBK14_14890</name>
</gene>
<dbReference type="FunFam" id="3.20.20.80:FF:000004">
    <property type="entry name" value="Beta-glucosidase 6-phospho-beta-glucosidase"/>
    <property type="match status" value="1"/>
</dbReference>
<evidence type="ECO:0000256" key="8">
    <source>
        <dbReference type="ARBA" id="ARBA00023326"/>
    </source>
</evidence>
<feature type="active site" description="Nucleophile" evidence="9">
    <location>
        <position position="401"/>
    </location>
</feature>
<evidence type="ECO:0000256" key="11">
    <source>
        <dbReference type="RuleBase" id="RU361175"/>
    </source>
</evidence>
<feature type="binding site" evidence="10">
    <location>
        <position position="152"/>
    </location>
    <ligand>
        <name>substrate</name>
    </ligand>
</feature>
<evidence type="ECO:0000256" key="9">
    <source>
        <dbReference type="PIRSR" id="PIRSR617736-1"/>
    </source>
</evidence>
<evidence type="ECO:0000256" key="3">
    <source>
        <dbReference type="ARBA" id="ARBA00012744"/>
    </source>
</evidence>
<dbReference type="EC" id="3.2.1.21" evidence="3 11"/>
<feature type="binding site" evidence="10">
    <location>
        <position position="448"/>
    </location>
    <ligand>
        <name>substrate</name>
    </ligand>
</feature>
<accession>A0A1S1QQY8</accession>
<dbReference type="PANTHER" id="PTHR10353">
    <property type="entry name" value="GLYCOSYL HYDROLASE"/>
    <property type="match status" value="1"/>
</dbReference>
<evidence type="ECO:0000256" key="10">
    <source>
        <dbReference type="PIRSR" id="PIRSR617736-2"/>
    </source>
</evidence>
<evidence type="ECO:0000313" key="14">
    <source>
        <dbReference type="Proteomes" id="UP000179769"/>
    </source>
</evidence>
<dbReference type="GO" id="GO:0030245">
    <property type="term" value="P:cellulose catabolic process"/>
    <property type="evidence" value="ECO:0007669"/>
    <property type="project" value="UniProtKB-KW"/>
</dbReference>
<feature type="binding site" evidence="10">
    <location>
        <position position="336"/>
    </location>
    <ligand>
        <name>substrate</name>
    </ligand>
</feature>
<dbReference type="AlphaFoldDB" id="A0A1S1QQY8"/>
<dbReference type="PROSITE" id="PS00653">
    <property type="entry name" value="GLYCOSYL_HYDROL_F1_2"/>
    <property type="match status" value="1"/>
</dbReference>
<dbReference type="InterPro" id="IPR017853">
    <property type="entry name" value="GH"/>
</dbReference>
<proteinExistence type="inferred from homology"/>
<dbReference type="PRINTS" id="PR00131">
    <property type="entry name" value="GLHYDRLASE1"/>
</dbReference>
<dbReference type="EMBL" id="MAXA01000125">
    <property type="protein sequence ID" value="OHV35512.1"/>
    <property type="molecule type" value="Genomic_DNA"/>
</dbReference>
<dbReference type="InterPro" id="IPR017736">
    <property type="entry name" value="Glyco_hydro_1_beta-glucosidase"/>
</dbReference>
<comment type="catalytic activity">
    <reaction evidence="1 11">
        <text>Hydrolysis of terminal, non-reducing beta-D-glucosyl residues with release of beta-D-glucose.</text>
        <dbReference type="EC" id="3.2.1.21"/>
    </reaction>
</comment>
<organism evidence="13 14">
    <name type="scientific">Parafrankia soli</name>
    <dbReference type="NCBI Taxonomy" id="2599596"/>
    <lineage>
        <taxon>Bacteria</taxon>
        <taxon>Bacillati</taxon>
        <taxon>Actinomycetota</taxon>
        <taxon>Actinomycetes</taxon>
        <taxon>Frankiales</taxon>
        <taxon>Frankiaceae</taxon>
        <taxon>Parafrankia</taxon>
    </lineage>
</organism>
<evidence type="ECO:0000313" key="13">
    <source>
        <dbReference type="EMBL" id="OHV35512.1"/>
    </source>
</evidence>
<protein>
    <recommendedName>
        <fullName evidence="3 11">Beta-glucosidase</fullName>
        <ecNumber evidence="3 11">3.2.1.21</ecNumber>
    </recommendedName>
</protein>
<evidence type="ECO:0000256" key="5">
    <source>
        <dbReference type="ARBA" id="ARBA00023001"/>
    </source>
</evidence>